<evidence type="ECO:0000256" key="8">
    <source>
        <dbReference type="ARBA" id="ARBA00048617"/>
    </source>
</evidence>
<dbReference type="GO" id="GO:0004852">
    <property type="term" value="F:uroporphyrinogen-III synthase activity"/>
    <property type="evidence" value="ECO:0007669"/>
    <property type="project" value="UniProtKB-UniRule"/>
</dbReference>
<dbReference type="PANTHER" id="PTHR38042:SF1">
    <property type="entry name" value="UROPORPHYRINOGEN-III SYNTHASE, CHLOROPLASTIC"/>
    <property type="match status" value="1"/>
</dbReference>
<comment type="function">
    <text evidence="6 9">Catalyzes cyclization of the linear tetrapyrrole, hydroxymethylbilane, to the macrocyclic uroporphyrinogen III.</text>
</comment>
<evidence type="ECO:0000256" key="5">
    <source>
        <dbReference type="ARBA" id="ARBA00023244"/>
    </source>
</evidence>
<name>A0A7W7ZDW8_9BACT</name>
<protein>
    <recommendedName>
        <fullName evidence="7 9">Uroporphyrinogen-III synthase</fullName>
        <ecNumber evidence="3 9">4.2.1.75</ecNumber>
    </recommendedName>
</protein>
<evidence type="ECO:0000256" key="7">
    <source>
        <dbReference type="ARBA" id="ARBA00040167"/>
    </source>
</evidence>
<gene>
    <name evidence="11" type="ORF">HDF16_002693</name>
</gene>
<organism evidence="11 12">
    <name type="scientific">Granulicella aggregans</name>
    <dbReference type="NCBI Taxonomy" id="474949"/>
    <lineage>
        <taxon>Bacteria</taxon>
        <taxon>Pseudomonadati</taxon>
        <taxon>Acidobacteriota</taxon>
        <taxon>Terriglobia</taxon>
        <taxon>Terriglobales</taxon>
        <taxon>Acidobacteriaceae</taxon>
        <taxon>Granulicella</taxon>
    </lineage>
</organism>
<evidence type="ECO:0000256" key="6">
    <source>
        <dbReference type="ARBA" id="ARBA00037589"/>
    </source>
</evidence>
<keyword evidence="5 9" id="KW-0627">Porphyrin biosynthesis</keyword>
<dbReference type="UniPathway" id="UPA00251">
    <property type="reaction ID" value="UER00320"/>
</dbReference>
<dbReference type="InterPro" id="IPR039793">
    <property type="entry name" value="UROS/Hem4"/>
</dbReference>
<accession>A0A7W7ZDW8</accession>
<keyword evidence="4 9" id="KW-0456">Lyase</keyword>
<comment type="catalytic activity">
    <reaction evidence="8 9">
        <text>hydroxymethylbilane = uroporphyrinogen III + H2O</text>
        <dbReference type="Rhea" id="RHEA:18965"/>
        <dbReference type="ChEBI" id="CHEBI:15377"/>
        <dbReference type="ChEBI" id="CHEBI:57308"/>
        <dbReference type="ChEBI" id="CHEBI:57845"/>
        <dbReference type="EC" id="4.2.1.75"/>
    </reaction>
</comment>
<keyword evidence="12" id="KW-1185">Reference proteome</keyword>
<comment type="pathway">
    <text evidence="1 9">Porphyrin-containing compound metabolism; protoporphyrin-IX biosynthesis; coproporphyrinogen-III from 5-aminolevulinate: step 3/4.</text>
</comment>
<dbReference type="InterPro" id="IPR036108">
    <property type="entry name" value="4pyrrol_syn_uPrphyn_synt_sf"/>
</dbReference>
<dbReference type="GO" id="GO:0006780">
    <property type="term" value="P:uroporphyrinogen III biosynthetic process"/>
    <property type="evidence" value="ECO:0007669"/>
    <property type="project" value="UniProtKB-UniRule"/>
</dbReference>
<evidence type="ECO:0000256" key="9">
    <source>
        <dbReference type="RuleBase" id="RU366031"/>
    </source>
</evidence>
<dbReference type="AlphaFoldDB" id="A0A7W7ZDW8"/>
<evidence type="ECO:0000313" key="11">
    <source>
        <dbReference type="EMBL" id="MBB5057987.1"/>
    </source>
</evidence>
<feature type="domain" description="Tetrapyrrole biosynthesis uroporphyrinogen III synthase" evidence="10">
    <location>
        <begin position="11"/>
        <end position="245"/>
    </location>
</feature>
<dbReference type="Proteomes" id="UP000540989">
    <property type="component" value="Unassembled WGS sequence"/>
</dbReference>
<evidence type="ECO:0000256" key="4">
    <source>
        <dbReference type="ARBA" id="ARBA00023239"/>
    </source>
</evidence>
<dbReference type="InterPro" id="IPR003754">
    <property type="entry name" value="4pyrrol_synth_uPrphyn_synth"/>
</dbReference>
<comment type="similarity">
    <text evidence="2 9">Belongs to the uroporphyrinogen-III synthase family.</text>
</comment>
<evidence type="ECO:0000256" key="3">
    <source>
        <dbReference type="ARBA" id="ARBA00013109"/>
    </source>
</evidence>
<dbReference type="SUPFAM" id="SSF69618">
    <property type="entry name" value="HemD-like"/>
    <property type="match status" value="1"/>
</dbReference>
<dbReference type="RefSeq" id="WP_246409049.1">
    <property type="nucleotide sequence ID" value="NZ_JACHIP010000003.1"/>
</dbReference>
<evidence type="ECO:0000313" key="12">
    <source>
        <dbReference type="Proteomes" id="UP000540989"/>
    </source>
</evidence>
<dbReference type="Gene3D" id="3.40.50.10090">
    <property type="match status" value="2"/>
</dbReference>
<evidence type="ECO:0000259" key="10">
    <source>
        <dbReference type="Pfam" id="PF02602"/>
    </source>
</evidence>
<dbReference type="GO" id="GO:0006782">
    <property type="term" value="P:protoporphyrinogen IX biosynthetic process"/>
    <property type="evidence" value="ECO:0007669"/>
    <property type="project" value="UniProtKB-UniRule"/>
</dbReference>
<proteinExistence type="inferred from homology"/>
<dbReference type="EMBL" id="JACHIP010000003">
    <property type="protein sequence ID" value="MBB5057987.1"/>
    <property type="molecule type" value="Genomic_DNA"/>
</dbReference>
<evidence type="ECO:0000256" key="2">
    <source>
        <dbReference type="ARBA" id="ARBA00008133"/>
    </source>
</evidence>
<dbReference type="Pfam" id="PF02602">
    <property type="entry name" value="HEM4"/>
    <property type="match status" value="1"/>
</dbReference>
<dbReference type="CDD" id="cd06578">
    <property type="entry name" value="HemD"/>
    <property type="match status" value="1"/>
</dbReference>
<sequence length="256" mass="27364">MITRTRHQASELALSLDRVGADTILVPMIEVVTPRSFEELDDAIRLLSGSEHTVDWVVFTSANAVQALSSRALELGATLRSRRIAVIGPATAKAVTAAELAPEIEPMLVPSEYVAESLAKALLAVSKTSQRFLLVRAEEARDVIPVTLEAAGHTVRIAAAYRNVTPPGTLPALREIFAEPGSYPHVITFTSSSTARNLVALLASINRKIPDGIALASIGPITSGTLRELGYEPSFEADEPTIDSLAIAIARHLKRS</sequence>
<evidence type="ECO:0000256" key="1">
    <source>
        <dbReference type="ARBA" id="ARBA00004772"/>
    </source>
</evidence>
<dbReference type="PANTHER" id="PTHR38042">
    <property type="entry name" value="UROPORPHYRINOGEN-III SYNTHASE, CHLOROPLASTIC"/>
    <property type="match status" value="1"/>
</dbReference>
<dbReference type="EC" id="4.2.1.75" evidence="3 9"/>
<comment type="caution">
    <text evidence="11">The sequence shown here is derived from an EMBL/GenBank/DDBJ whole genome shotgun (WGS) entry which is preliminary data.</text>
</comment>
<reference evidence="11 12" key="1">
    <citation type="submission" date="2020-08" db="EMBL/GenBank/DDBJ databases">
        <title>Genomic Encyclopedia of Type Strains, Phase IV (KMG-V): Genome sequencing to study the core and pangenomes of soil and plant-associated prokaryotes.</title>
        <authorList>
            <person name="Whitman W."/>
        </authorList>
    </citation>
    <scope>NUCLEOTIDE SEQUENCE [LARGE SCALE GENOMIC DNA]</scope>
    <source>
        <strain evidence="11 12">M8UP14</strain>
    </source>
</reference>